<accession>A0AAF3FJ92</accession>
<evidence type="ECO:0000313" key="3">
    <source>
        <dbReference type="Proteomes" id="UP000887575"/>
    </source>
</evidence>
<dbReference type="AlphaFoldDB" id="A0AAF3FJ92"/>
<keyword evidence="2" id="KW-0812">Transmembrane</keyword>
<protein>
    <submittedName>
        <fullName evidence="4">Uncharacterized protein</fullName>
    </submittedName>
</protein>
<dbReference type="Proteomes" id="UP000887575">
    <property type="component" value="Unassembled WGS sequence"/>
</dbReference>
<keyword evidence="2" id="KW-0472">Membrane</keyword>
<proteinExistence type="predicted"/>
<evidence type="ECO:0000256" key="1">
    <source>
        <dbReference type="SAM" id="MobiDB-lite"/>
    </source>
</evidence>
<keyword evidence="3" id="KW-1185">Reference proteome</keyword>
<feature type="transmembrane region" description="Helical" evidence="2">
    <location>
        <begin position="103"/>
        <end position="124"/>
    </location>
</feature>
<evidence type="ECO:0000256" key="2">
    <source>
        <dbReference type="SAM" id="Phobius"/>
    </source>
</evidence>
<reference evidence="4" key="1">
    <citation type="submission" date="2024-02" db="UniProtKB">
        <authorList>
            <consortium name="WormBaseParasite"/>
        </authorList>
    </citation>
    <scope>IDENTIFICATION</scope>
</reference>
<sequence length="131" mass="14849">MEPSSSRCETPPPSYEECTRSRPTTPHSQIYIQDGDKLILIPTSNSGIIYSRPGTPQHGYQNRDQPVTIFVSPPTEEPRQTTHQISEDRDDADAQEAERQCLMWMRACGWAIGLIIVVIGFVILNSDRKKY</sequence>
<feature type="region of interest" description="Disordered" evidence="1">
    <location>
        <begin position="1"/>
        <end position="29"/>
    </location>
</feature>
<dbReference type="WBParaSite" id="MBELARI_LOCUS7156">
    <property type="protein sequence ID" value="MBELARI_LOCUS7156"/>
    <property type="gene ID" value="MBELARI_LOCUS7156"/>
</dbReference>
<organism evidence="3 4">
    <name type="scientific">Mesorhabditis belari</name>
    <dbReference type="NCBI Taxonomy" id="2138241"/>
    <lineage>
        <taxon>Eukaryota</taxon>
        <taxon>Metazoa</taxon>
        <taxon>Ecdysozoa</taxon>
        <taxon>Nematoda</taxon>
        <taxon>Chromadorea</taxon>
        <taxon>Rhabditida</taxon>
        <taxon>Rhabditina</taxon>
        <taxon>Rhabditomorpha</taxon>
        <taxon>Rhabditoidea</taxon>
        <taxon>Rhabditidae</taxon>
        <taxon>Mesorhabditinae</taxon>
        <taxon>Mesorhabditis</taxon>
    </lineage>
</organism>
<evidence type="ECO:0000313" key="4">
    <source>
        <dbReference type="WBParaSite" id="MBELARI_LOCUS7156"/>
    </source>
</evidence>
<name>A0AAF3FJ92_9BILA</name>
<keyword evidence="2" id="KW-1133">Transmembrane helix</keyword>
<feature type="region of interest" description="Disordered" evidence="1">
    <location>
        <begin position="72"/>
        <end position="92"/>
    </location>
</feature>